<dbReference type="InterPro" id="IPR044087">
    <property type="entry name" value="NahD-like"/>
</dbReference>
<comment type="catalytic activity">
    <reaction evidence="1">
        <text>2-hydroxychromene-2-carboxylate = (3E)-4-(2-hydroxyphenyl)-2-oxobut-3-enoate</text>
        <dbReference type="Rhea" id="RHEA:27401"/>
        <dbReference type="ChEBI" id="CHEBI:59350"/>
        <dbReference type="ChEBI" id="CHEBI:59353"/>
        <dbReference type="EC" id="5.99.1.4"/>
    </reaction>
</comment>
<proteinExistence type="inferred from homology"/>
<sequence length="208" mass="22885">MPVVWYFDFISPFAWLQWPRIRELAATREVTLRPILFGALLNRLDIKGPAEIPHKREFSYRYVLWRARRAGQPLVFPPTHPFNPLLALRLCIAAGATVATVDAIFDWIWGQGRAADTPEAIAPLAESLGISDLRTALSAPDVKAALQANFEAAMAAGLFGVPTLAIGPDLFWGGDAHEFAMEWLENPSLASDPEMLRVVALPVGASRL</sequence>
<evidence type="ECO:0000259" key="3">
    <source>
        <dbReference type="Pfam" id="PF01323"/>
    </source>
</evidence>
<dbReference type="EC" id="5.99.1.4" evidence="1"/>
<evidence type="ECO:0000256" key="2">
    <source>
        <dbReference type="PIRSR" id="PIRSR006386-1"/>
    </source>
</evidence>
<dbReference type="PIRSF" id="PIRSF006386">
    <property type="entry name" value="HCCAis_GSTk"/>
    <property type="match status" value="1"/>
</dbReference>
<name>A0A4V2W420_9GAMM</name>
<feature type="active site" description="Nucleophile" evidence="2">
    <location>
        <position position="11"/>
    </location>
</feature>
<dbReference type="GO" id="GO:0004602">
    <property type="term" value="F:glutathione peroxidase activity"/>
    <property type="evidence" value="ECO:0007669"/>
    <property type="project" value="TreeGrafter"/>
</dbReference>
<accession>A0A4V2W420</accession>
<reference evidence="4 5" key="1">
    <citation type="submission" date="2019-03" db="EMBL/GenBank/DDBJ databases">
        <title>Above-ground endophytic microbial communities from plants in different locations in the United States.</title>
        <authorList>
            <person name="Frank C."/>
        </authorList>
    </citation>
    <scope>NUCLEOTIDE SEQUENCE [LARGE SCALE GENOMIC DNA]</scope>
    <source>
        <strain evidence="4 5">LP_13_YM</strain>
    </source>
</reference>
<dbReference type="GO" id="GO:0006749">
    <property type="term" value="P:glutathione metabolic process"/>
    <property type="evidence" value="ECO:0007669"/>
    <property type="project" value="TreeGrafter"/>
</dbReference>
<dbReference type="SUPFAM" id="SSF52833">
    <property type="entry name" value="Thioredoxin-like"/>
    <property type="match status" value="1"/>
</dbReference>
<dbReference type="InterPro" id="IPR051924">
    <property type="entry name" value="GST_Kappa/NadH"/>
</dbReference>
<dbReference type="Gene3D" id="3.40.30.10">
    <property type="entry name" value="Glutaredoxin"/>
    <property type="match status" value="1"/>
</dbReference>
<evidence type="ECO:0000256" key="1">
    <source>
        <dbReference type="PIRNR" id="PIRNR006386"/>
    </source>
</evidence>
<dbReference type="AlphaFoldDB" id="A0A4V2W420"/>
<dbReference type="InterPro" id="IPR036249">
    <property type="entry name" value="Thioredoxin-like_sf"/>
</dbReference>
<dbReference type="RefSeq" id="WP_132144266.1">
    <property type="nucleotide sequence ID" value="NZ_SMCS01000004.1"/>
</dbReference>
<organism evidence="4 5">
    <name type="scientific">Luteibacter rhizovicinus</name>
    <dbReference type="NCBI Taxonomy" id="242606"/>
    <lineage>
        <taxon>Bacteria</taxon>
        <taxon>Pseudomonadati</taxon>
        <taxon>Pseudomonadota</taxon>
        <taxon>Gammaproteobacteria</taxon>
        <taxon>Lysobacterales</taxon>
        <taxon>Rhodanobacteraceae</taxon>
        <taxon>Luteibacter</taxon>
    </lineage>
</organism>
<dbReference type="OrthoDB" id="5244108at2"/>
<evidence type="ECO:0000313" key="5">
    <source>
        <dbReference type="Proteomes" id="UP000295645"/>
    </source>
</evidence>
<dbReference type="Proteomes" id="UP000295645">
    <property type="component" value="Unassembled WGS sequence"/>
</dbReference>
<dbReference type="PANTHER" id="PTHR42943">
    <property type="entry name" value="GLUTATHIONE S-TRANSFERASE KAPPA"/>
    <property type="match status" value="1"/>
</dbReference>
<gene>
    <name evidence="4" type="ORF">EC912_104206</name>
</gene>
<comment type="caution">
    <text evidence="4">The sequence shown here is derived from an EMBL/GenBank/DDBJ whole genome shotgun (WGS) entry which is preliminary data.</text>
</comment>
<dbReference type="GO" id="GO:0004364">
    <property type="term" value="F:glutathione transferase activity"/>
    <property type="evidence" value="ECO:0007669"/>
    <property type="project" value="TreeGrafter"/>
</dbReference>
<feature type="domain" description="DSBA-like thioredoxin" evidence="3">
    <location>
        <begin position="3"/>
        <end position="179"/>
    </location>
</feature>
<comment type="similarity">
    <text evidence="1">Belongs to the GST superfamily. NadH family.</text>
</comment>
<dbReference type="InterPro" id="IPR014440">
    <property type="entry name" value="HCCAis_GSTk"/>
</dbReference>
<evidence type="ECO:0000313" key="4">
    <source>
        <dbReference type="EMBL" id="TCV94009.1"/>
    </source>
</evidence>
<dbReference type="InterPro" id="IPR001853">
    <property type="entry name" value="DSBA-like_thioredoxin_dom"/>
</dbReference>
<dbReference type="Pfam" id="PF01323">
    <property type="entry name" value="DSBA"/>
    <property type="match status" value="1"/>
</dbReference>
<keyword evidence="5" id="KW-1185">Reference proteome</keyword>
<keyword evidence="1 4" id="KW-0413">Isomerase</keyword>
<dbReference type="EMBL" id="SMCS01000004">
    <property type="protein sequence ID" value="TCV94009.1"/>
    <property type="molecule type" value="Genomic_DNA"/>
</dbReference>
<protein>
    <recommendedName>
        <fullName evidence="1">2-hydroxychromene-2-carboxylate isomerase</fullName>
        <ecNumber evidence="1">5.99.1.4</ecNumber>
    </recommendedName>
</protein>
<dbReference type="PANTHER" id="PTHR42943:SF2">
    <property type="entry name" value="GLUTATHIONE S-TRANSFERASE KAPPA 1"/>
    <property type="match status" value="1"/>
</dbReference>
<dbReference type="GO" id="GO:1901170">
    <property type="term" value="P:naphthalene catabolic process"/>
    <property type="evidence" value="ECO:0007669"/>
    <property type="project" value="InterPro"/>
</dbReference>
<dbReference type="GO" id="GO:0018845">
    <property type="term" value="F:2-hydroxychromene-2-carboxylate isomerase activity"/>
    <property type="evidence" value="ECO:0007669"/>
    <property type="project" value="UniProtKB-UniRule"/>
</dbReference>
<dbReference type="CDD" id="cd03022">
    <property type="entry name" value="DsbA_HCCA_Iso"/>
    <property type="match status" value="1"/>
</dbReference>